<evidence type="ECO:0000313" key="1">
    <source>
        <dbReference type="EMBL" id="MBT2920597.1"/>
    </source>
</evidence>
<organism evidence="1 2">
    <name type="scientific">Vibrio anguillarum</name>
    <name type="common">Listonella anguillarum</name>
    <dbReference type="NCBI Taxonomy" id="55601"/>
    <lineage>
        <taxon>Bacteria</taxon>
        <taxon>Pseudomonadati</taxon>
        <taxon>Pseudomonadota</taxon>
        <taxon>Gammaproteobacteria</taxon>
        <taxon>Vibrionales</taxon>
        <taxon>Vibrionaceae</taxon>
        <taxon>Vibrio</taxon>
    </lineage>
</organism>
<dbReference type="RefSeq" id="WP_064626894.1">
    <property type="nucleotide sequence ID" value="NZ_CP022102.1"/>
</dbReference>
<proteinExistence type="predicted"/>
<comment type="caution">
    <text evidence="1">The sequence shown here is derived from an EMBL/GenBank/DDBJ whole genome shotgun (WGS) entry which is preliminary data.</text>
</comment>
<dbReference type="AlphaFoldDB" id="A0ABD4QZ81"/>
<dbReference type="Proteomes" id="UP000078309">
    <property type="component" value="Unassembled WGS sequence"/>
</dbReference>
<protein>
    <recommendedName>
        <fullName evidence="3">SIR2-like domain-containing protein</fullName>
    </recommendedName>
</protein>
<accession>A0ABD4QZ81</accession>
<evidence type="ECO:0008006" key="3">
    <source>
        <dbReference type="Google" id="ProtNLM"/>
    </source>
</evidence>
<gene>
    <name evidence="1" type="ORF">PL14_18185</name>
</gene>
<dbReference type="EMBL" id="JAHGUI010000120">
    <property type="protein sequence ID" value="MBT2920597.1"/>
    <property type="molecule type" value="Genomic_DNA"/>
</dbReference>
<sequence length="436" mass="49372">MNKVLITGAGVDKTSGIDFPLANKLLTEVSRFINGEGASFEKAIRNALPGLRFDFNRFINNEIENITKKDIEQLKKIVELVSEAESKIQDESDLSKKRGLVIIRLFEKLVEIKNASHIDDETFQLISEAFGLEFTESDFIIDVHKMSLSETFKLILKVTLKESLTSDGNPIADAIASHMLDIEQLLIQKFLGFYSHNQADVKNYIYISWCLWGYLVWKQNQVLSSFGSGEMPFYSKLPQGIDAITLNYTTFLANAGLENVIYFHGGLSEYVRMDTRQLLPINDLDSIDLKEFIEGEISSNIDFTSSIVEEQKHVIPSMVPPLKLKPILSHKYIDTWAKAAELIHNSQKVVVIGYSFNSADEHFNDIIRNSVTRKYDIVAPDVLSEAFLKRIEKVFGVPISNFSNTKVQGKNAKTTQYIRLISAYADELDVSKLFDE</sequence>
<reference evidence="1 2" key="1">
    <citation type="journal article" date="2017" name="J. Fish Dis.">
        <title>Comparative assessment of Vibrio virulence in marine fish larvae.</title>
        <authorList>
            <person name="Ronneseth A."/>
            <person name="Castillo D."/>
            <person name="D'Alvise P."/>
            <person name="Tonnesen O."/>
            <person name="Haugland G."/>
            <person name="Grotkjaer T."/>
            <person name="Engell-Sorensen K."/>
            <person name="Norremark L."/>
            <person name="Bergh O."/>
            <person name="Wergeland H.I."/>
            <person name="Gram L."/>
        </authorList>
    </citation>
    <scope>NUCLEOTIDE SEQUENCE [LARGE SCALE GENOMIC DNA]</scope>
    <source>
        <strain evidence="1 2">90-11-286</strain>
    </source>
</reference>
<evidence type="ECO:0000313" key="2">
    <source>
        <dbReference type="Proteomes" id="UP000078309"/>
    </source>
</evidence>
<name>A0ABD4QZ81_VIBAN</name>